<dbReference type="InterPro" id="IPR003105">
    <property type="entry name" value="SRA_YDG"/>
</dbReference>
<sequence length="450" mass="51572">MMRFKFVTSNGSRGWSSDFTEHDTVANLKKDLEARLKIKRNNFIVFHRNHLLEEIHHLGKYGMRCGDEIEIVSTSDELNIKPVTTIEPIPEIQVGSMWSFRQQLIQSGVHMEIVSRISRNTDGYAVSLIVNSRYDVDLGHQIIFCGSEGRNKFGDQVADQHLFGRNESLVKNFDCNNWRTGIAIRVIRELEINEKSCHTGLATTCFRYDGYYKMMNYWSEKINGFIVWRFHLVRDDVRPIKWSNHLSMLEDTEKNKGVGPIPAIEFGPINPIIQLQVGTIWIYRSDIVEAGIHKDMVAGISTNAAGIAQSIVLSGEYLDNDDQKDDIFYTGCGPIDRKGNPTGHQKLERKNLALAKTCAVFPEVGVKAKNWKLSQPVMVIRKLSLANSPYKRSTFFRYDGIYRLIEYSEHKTPSSFNVWRFHLKRDDVAAAPWSKQLFCSDEVTKTKVII</sequence>
<dbReference type="SUPFAM" id="SSF88697">
    <property type="entry name" value="PUA domain-like"/>
    <property type="match status" value="2"/>
</dbReference>
<reference evidence="4 5" key="1">
    <citation type="journal article" date="2024" name="bioRxiv">
        <title>A reference genome for Trichogramma kaykai: A tiny desert-dwelling parasitoid wasp with competing sex-ratio distorters.</title>
        <authorList>
            <person name="Culotta J."/>
            <person name="Lindsey A.R."/>
        </authorList>
    </citation>
    <scope>NUCLEOTIDE SEQUENCE [LARGE SCALE GENOMIC DNA]</scope>
    <source>
        <strain evidence="4 5">KSX58</strain>
    </source>
</reference>
<proteinExistence type="predicted"/>
<feature type="domain" description="YDG" evidence="3">
    <location>
        <begin position="270"/>
        <end position="425"/>
    </location>
</feature>
<dbReference type="AlphaFoldDB" id="A0ABD2XSY6"/>
<comment type="caution">
    <text evidence="4">The sequence shown here is derived from an EMBL/GenBank/DDBJ whole genome shotgun (WGS) entry which is preliminary data.</text>
</comment>
<dbReference type="EMBL" id="JBJJXI010000002">
    <property type="protein sequence ID" value="KAL3407943.1"/>
    <property type="molecule type" value="Genomic_DNA"/>
</dbReference>
<evidence type="ECO:0000313" key="5">
    <source>
        <dbReference type="Proteomes" id="UP001627154"/>
    </source>
</evidence>
<dbReference type="InterPro" id="IPR015947">
    <property type="entry name" value="PUA-like_sf"/>
</dbReference>
<dbReference type="Proteomes" id="UP001627154">
    <property type="component" value="Unassembled WGS sequence"/>
</dbReference>
<dbReference type="PANTHER" id="PTHR14140:SF45">
    <property type="entry name" value="RING-TYPE E3 UBIQUITIN TRANSFERASE"/>
    <property type="match status" value="1"/>
</dbReference>
<protein>
    <recommendedName>
        <fullName evidence="3">YDG domain-containing protein</fullName>
    </recommendedName>
</protein>
<dbReference type="InterPro" id="IPR036987">
    <property type="entry name" value="SRA-YDG_sf"/>
</dbReference>
<dbReference type="InterPro" id="IPR029071">
    <property type="entry name" value="Ubiquitin-like_domsf"/>
</dbReference>
<evidence type="ECO:0000259" key="3">
    <source>
        <dbReference type="PROSITE" id="PS51015"/>
    </source>
</evidence>
<dbReference type="PANTHER" id="PTHR14140">
    <property type="entry name" value="E3 UBIQUITIN-PROTEIN LIGASE UHRF-RELATED"/>
    <property type="match status" value="1"/>
</dbReference>
<organism evidence="4 5">
    <name type="scientific">Trichogramma kaykai</name>
    <dbReference type="NCBI Taxonomy" id="54128"/>
    <lineage>
        <taxon>Eukaryota</taxon>
        <taxon>Metazoa</taxon>
        <taxon>Ecdysozoa</taxon>
        <taxon>Arthropoda</taxon>
        <taxon>Hexapoda</taxon>
        <taxon>Insecta</taxon>
        <taxon>Pterygota</taxon>
        <taxon>Neoptera</taxon>
        <taxon>Endopterygota</taxon>
        <taxon>Hymenoptera</taxon>
        <taxon>Apocrita</taxon>
        <taxon>Proctotrupomorpha</taxon>
        <taxon>Chalcidoidea</taxon>
        <taxon>Trichogrammatidae</taxon>
        <taxon>Trichogramma</taxon>
    </lineage>
</organism>
<dbReference type="Pfam" id="PF02182">
    <property type="entry name" value="SAD_SRA"/>
    <property type="match status" value="2"/>
</dbReference>
<dbReference type="SUPFAM" id="SSF54236">
    <property type="entry name" value="Ubiquitin-like"/>
    <property type="match status" value="1"/>
</dbReference>
<dbReference type="GO" id="GO:0005634">
    <property type="term" value="C:nucleus"/>
    <property type="evidence" value="ECO:0007669"/>
    <property type="project" value="UniProtKB-SubCell"/>
</dbReference>
<dbReference type="InterPro" id="IPR045134">
    <property type="entry name" value="UHRF1/2-like"/>
</dbReference>
<evidence type="ECO:0000256" key="1">
    <source>
        <dbReference type="ARBA" id="ARBA00023242"/>
    </source>
</evidence>
<name>A0ABD2XSY6_9HYME</name>
<dbReference type="Gene3D" id="2.30.280.10">
    <property type="entry name" value="SRA-YDG"/>
    <property type="match status" value="2"/>
</dbReference>
<gene>
    <name evidence="4" type="ORF">TKK_000172</name>
</gene>
<comment type="subcellular location">
    <subcellularLocation>
        <location evidence="2">Nucleus</location>
    </subcellularLocation>
</comment>
<dbReference type="SMART" id="SM00466">
    <property type="entry name" value="SRA"/>
    <property type="match status" value="2"/>
</dbReference>
<evidence type="ECO:0000313" key="4">
    <source>
        <dbReference type="EMBL" id="KAL3407943.1"/>
    </source>
</evidence>
<accession>A0ABD2XSY6</accession>
<dbReference type="PROSITE" id="PS51015">
    <property type="entry name" value="YDG"/>
    <property type="match status" value="2"/>
</dbReference>
<keyword evidence="5" id="KW-1185">Reference proteome</keyword>
<feature type="domain" description="YDG" evidence="3">
    <location>
        <begin position="87"/>
        <end position="234"/>
    </location>
</feature>
<evidence type="ECO:0000256" key="2">
    <source>
        <dbReference type="PROSITE-ProRule" id="PRU00358"/>
    </source>
</evidence>
<dbReference type="Gene3D" id="3.10.20.90">
    <property type="entry name" value="Phosphatidylinositol 3-kinase Catalytic Subunit, Chain A, domain 1"/>
    <property type="match status" value="1"/>
</dbReference>
<keyword evidence="1 2" id="KW-0539">Nucleus</keyword>